<keyword evidence="6" id="KW-0418">Kinase</keyword>
<comment type="catalytic activity">
    <reaction evidence="8">
        <text>uridine + ATP = UMP + ADP + H(+)</text>
        <dbReference type="Rhea" id="RHEA:16825"/>
        <dbReference type="ChEBI" id="CHEBI:15378"/>
        <dbReference type="ChEBI" id="CHEBI:16704"/>
        <dbReference type="ChEBI" id="CHEBI:30616"/>
        <dbReference type="ChEBI" id="CHEBI:57865"/>
        <dbReference type="ChEBI" id="CHEBI:456216"/>
        <dbReference type="EC" id="2.7.1.48"/>
    </reaction>
</comment>
<evidence type="ECO:0000256" key="4">
    <source>
        <dbReference type="ARBA" id="ARBA00022679"/>
    </source>
</evidence>
<evidence type="ECO:0000313" key="12">
    <source>
        <dbReference type="Proteomes" id="UP000694413"/>
    </source>
</evidence>
<dbReference type="Proteomes" id="UP000694413">
    <property type="component" value="Unassembled WGS sequence"/>
</dbReference>
<protein>
    <recommendedName>
        <fullName evidence="3">uridine/cytidine kinase</fullName>
        <ecNumber evidence="3">2.7.1.48</ecNumber>
    </recommendedName>
</protein>
<dbReference type="CDD" id="cd02023">
    <property type="entry name" value="UMPK"/>
    <property type="match status" value="1"/>
</dbReference>
<dbReference type="GO" id="GO:0004849">
    <property type="term" value="F:uridine kinase activity"/>
    <property type="evidence" value="ECO:0007669"/>
    <property type="project" value="UniProtKB-EC"/>
</dbReference>
<feature type="region of interest" description="Disordered" evidence="9">
    <location>
        <begin position="1"/>
        <end position="24"/>
    </location>
</feature>
<dbReference type="GO" id="GO:0044206">
    <property type="term" value="P:UMP salvage"/>
    <property type="evidence" value="ECO:0007669"/>
    <property type="project" value="UniProtKB-UniPathway"/>
</dbReference>
<evidence type="ECO:0000256" key="2">
    <source>
        <dbReference type="ARBA" id="ARBA00005408"/>
    </source>
</evidence>
<feature type="compositionally biased region" description="Low complexity" evidence="9">
    <location>
        <begin position="233"/>
        <end position="247"/>
    </location>
</feature>
<keyword evidence="12" id="KW-1185">Reference proteome</keyword>
<dbReference type="SUPFAM" id="SSF52540">
    <property type="entry name" value="P-loop containing nucleoside triphosphate hydrolases"/>
    <property type="match status" value="1"/>
</dbReference>
<evidence type="ECO:0000259" key="10">
    <source>
        <dbReference type="Pfam" id="PF00485"/>
    </source>
</evidence>
<dbReference type="Gene3D" id="3.40.50.300">
    <property type="entry name" value="P-loop containing nucleotide triphosphate hydrolases"/>
    <property type="match status" value="1"/>
</dbReference>
<dbReference type="InterPro" id="IPR006083">
    <property type="entry name" value="PRK/URK"/>
</dbReference>
<dbReference type="PRINTS" id="PR00988">
    <property type="entry name" value="URIDINKINASE"/>
</dbReference>
<dbReference type="Ensembl" id="ENSZALT00000009809.1">
    <property type="protein sequence ID" value="ENSZALP00000006761.1"/>
    <property type="gene ID" value="ENSZALG00000006114.1"/>
</dbReference>
<dbReference type="AlphaFoldDB" id="A0A8D2MCV7"/>
<dbReference type="Pfam" id="PF00485">
    <property type="entry name" value="PRK"/>
    <property type="match status" value="2"/>
</dbReference>
<dbReference type="GO" id="GO:0044211">
    <property type="term" value="P:CTP salvage"/>
    <property type="evidence" value="ECO:0007669"/>
    <property type="project" value="UniProtKB-UniPathway"/>
</dbReference>
<evidence type="ECO:0000256" key="9">
    <source>
        <dbReference type="SAM" id="MobiDB-lite"/>
    </source>
</evidence>
<dbReference type="UniPathway" id="UPA00579">
    <property type="reaction ID" value="UER00640"/>
</dbReference>
<keyword evidence="5" id="KW-0547">Nucleotide-binding</keyword>
<evidence type="ECO:0000256" key="5">
    <source>
        <dbReference type="ARBA" id="ARBA00022741"/>
    </source>
</evidence>
<keyword evidence="4" id="KW-0808">Transferase</keyword>
<reference evidence="11" key="2">
    <citation type="submission" date="2025-09" db="UniProtKB">
        <authorList>
            <consortium name="Ensembl"/>
        </authorList>
    </citation>
    <scope>IDENTIFICATION</scope>
</reference>
<sequence>MAGDSEQRLEEQGQPSGGEPFLIGVSGGTASGKSSVCSKIVQLLGQNEVDYRQKQVVIVSQDSFYRVLTSEQKSKALKGQFNFDHPDAFDNELIVKTLKEITEGKTVQIPVYDFVSHSRSNSCSCLAVPLLTAAQQVRQAGRAVLFVPQLLTVPSTFPSVLRDISERGRDLEQILSQYITFVKPAFEEFCLSTLCLPRAQILAINLIVQHIQDILNGGLSKRQSNGYLNGYTPPRQRQPSESSSRPH</sequence>
<evidence type="ECO:0000256" key="3">
    <source>
        <dbReference type="ARBA" id="ARBA00012137"/>
    </source>
</evidence>
<comment type="pathway">
    <text evidence="1">Pyrimidine metabolism; UMP biosynthesis via salvage pathway; UMP from uridine: step 1/1.</text>
</comment>
<evidence type="ECO:0000313" key="11">
    <source>
        <dbReference type="Ensembl" id="ENSZALP00000006761.1"/>
    </source>
</evidence>
<evidence type="ECO:0000256" key="1">
    <source>
        <dbReference type="ARBA" id="ARBA00004690"/>
    </source>
</evidence>
<feature type="compositionally biased region" description="Basic and acidic residues" evidence="9">
    <location>
        <begin position="1"/>
        <end position="11"/>
    </location>
</feature>
<proteinExistence type="inferred from homology"/>
<dbReference type="InterPro" id="IPR027417">
    <property type="entry name" value="P-loop_NTPase"/>
</dbReference>
<accession>A0A8D2MCV7</accession>
<feature type="domain" description="Phosphoribulokinase/uridine kinase" evidence="10">
    <location>
        <begin position="161"/>
        <end position="190"/>
    </location>
</feature>
<evidence type="ECO:0000256" key="8">
    <source>
        <dbReference type="ARBA" id="ARBA00048909"/>
    </source>
</evidence>
<dbReference type="GO" id="GO:0005524">
    <property type="term" value="F:ATP binding"/>
    <property type="evidence" value="ECO:0007669"/>
    <property type="project" value="InterPro"/>
</dbReference>
<evidence type="ECO:0000256" key="7">
    <source>
        <dbReference type="ARBA" id="ARBA00047436"/>
    </source>
</evidence>
<reference evidence="11" key="1">
    <citation type="submission" date="2025-08" db="UniProtKB">
        <authorList>
            <consortium name="Ensembl"/>
        </authorList>
    </citation>
    <scope>IDENTIFICATION</scope>
</reference>
<evidence type="ECO:0000256" key="6">
    <source>
        <dbReference type="ARBA" id="ARBA00022777"/>
    </source>
</evidence>
<dbReference type="InterPro" id="IPR000764">
    <property type="entry name" value="Uridine_kinase-like"/>
</dbReference>
<comment type="catalytic activity">
    <reaction evidence="7">
        <text>cytidine + ATP = CMP + ADP + H(+)</text>
        <dbReference type="Rhea" id="RHEA:24674"/>
        <dbReference type="ChEBI" id="CHEBI:15378"/>
        <dbReference type="ChEBI" id="CHEBI:17562"/>
        <dbReference type="ChEBI" id="CHEBI:30616"/>
        <dbReference type="ChEBI" id="CHEBI:60377"/>
        <dbReference type="ChEBI" id="CHEBI:456216"/>
        <dbReference type="EC" id="2.7.1.48"/>
    </reaction>
</comment>
<feature type="region of interest" description="Disordered" evidence="9">
    <location>
        <begin position="225"/>
        <end position="247"/>
    </location>
</feature>
<dbReference type="UniPathway" id="UPA00574">
    <property type="reaction ID" value="UER00637"/>
</dbReference>
<dbReference type="PANTHER" id="PTHR10285">
    <property type="entry name" value="URIDINE KINASE"/>
    <property type="match status" value="1"/>
</dbReference>
<name>A0A8D2MCV7_ZONAL</name>
<dbReference type="EC" id="2.7.1.48" evidence="3"/>
<feature type="domain" description="Phosphoribulokinase/uridine kinase" evidence="10">
    <location>
        <begin position="22"/>
        <end position="121"/>
    </location>
</feature>
<organism evidence="11 12">
    <name type="scientific">Zonotrichia albicollis</name>
    <name type="common">White-throated sparrow</name>
    <name type="synonym">Fringilla albicollis</name>
    <dbReference type="NCBI Taxonomy" id="44394"/>
    <lineage>
        <taxon>Eukaryota</taxon>
        <taxon>Metazoa</taxon>
        <taxon>Chordata</taxon>
        <taxon>Craniata</taxon>
        <taxon>Vertebrata</taxon>
        <taxon>Euteleostomi</taxon>
        <taxon>Archelosauria</taxon>
        <taxon>Archosauria</taxon>
        <taxon>Dinosauria</taxon>
        <taxon>Saurischia</taxon>
        <taxon>Theropoda</taxon>
        <taxon>Coelurosauria</taxon>
        <taxon>Aves</taxon>
        <taxon>Neognathae</taxon>
        <taxon>Neoaves</taxon>
        <taxon>Telluraves</taxon>
        <taxon>Australaves</taxon>
        <taxon>Passeriformes</taxon>
        <taxon>Passerellidae</taxon>
        <taxon>Zonotrichia</taxon>
    </lineage>
</organism>
<comment type="similarity">
    <text evidence="2">Belongs to the uridine kinase family.</text>
</comment>